<feature type="domain" description="G-protein coupled receptors family 2 profile 2" evidence="13">
    <location>
        <begin position="402"/>
        <end position="675"/>
    </location>
</feature>
<evidence type="ECO:0000256" key="10">
    <source>
        <dbReference type="SAM" id="MobiDB-lite"/>
    </source>
</evidence>
<feature type="chain" id="PRO_5032395458" description="G-protein coupled receptors family 2 profile 2 domain-containing protein" evidence="12">
    <location>
        <begin position="17"/>
        <end position="740"/>
    </location>
</feature>
<feature type="signal peptide" evidence="12">
    <location>
        <begin position="1"/>
        <end position="16"/>
    </location>
</feature>
<evidence type="ECO:0000256" key="5">
    <source>
        <dbReference type="ARBA" id="ARBA00022989"/>
    </source>
</evidence>
<keyword evidence="15" id="KW-1185">Reference proteome</keyword>
<comment type="subcellular location">
    <subcellularLocation>
        <location evidence="1">Membrane</location>
        <topology evidence="1">Multi-pass membrane protein</topology>
    </subcellularLocation>
</comment>
<accession>A0A821M0G4</accession>
<evidence type="ECO:0000256" key="4">
    <source>
        <dbReference type="ARBA" id="ARBA00022729"/>
    </source>
</evidence>
<gene>
    <name evidence="14" type="ORF">PMACD_LOCUS1254</name>
</gene>
<evidence type="ECO:0000256" key="2">
    <source>
        <dbReference type="ARBA" id="ARBA00008979"/>
    </source>
</evidence>
<keyword evidence="3 11" id="KW-0812">Transmembrane</keyword>
<dbReference type="GO" id="GO:0007166">
    <property type="term" value="P:cell surface receptor signaling pathway"/>
    <property type="evidence" value="ECO:0007669"/>
    <property type="project" value="InterPro"/>
</dbReference>
<keyword evidence="4 12" id="KW-0732">Signal</keyword>
<proteinExistence type="inferred from homology"/>
<keyword evidence="8" id="KW-0675">Receptor</keyword>
<feature type="region of interest" description="Disordered" evidence="10">
    <location>
        <begin position="689"/>
        <end position="713"/>
    </location>
</feature>
<dbReference type="Proteomes" id="UP000663880">
    <property type="component" value="Unassembled WGS sequence"/>
</dbReference>
<dbReference type="OrthoDB" id="7683403at2759"/>
<evidence type="ECO:0000256" key="9">
    <source>
        <dbReference type="ARBA" id="ARBA00023224"/>
    </source>
</evidence>
<sequence length="740" mass="83941">MLPLLLICLFVSEISGTINDSDISRYDTLTLRKCCEKNEVLVKITEYDLYLLDHYKCMDSDYVMDLYNVSAIPLLMNESVRVQSGLPLFCDDIQVNQINSAERELFVSEDKCYDILEAEVVNGTIKENIPQTVALTCNTTEESTKNLPSELKINELKKCCPEGQAYDTEYHVCRISNMESDDEWFVKALNMTGNYIYNVGIGMQCKFDEYAVELPESLYSFSIDGNNLQLKNKEGGQEKTLFQGEWCVERQYAGKGLLVRTCTRNCSGFEAYCVRKCCPQGEHFKVRRCGSYISVCVPDEDNSTLFDLSTYTNPLREDKEDLFDVMGVRVGLQCPAGRFALNKSLFQDVHYLTPQGNLQSGWTLTNNYCLEIFDSRHCPSKEITISGVLCFQPAPESQQDKDFRISFVIITISSVCLALTLIVYCALPELRNLNGLNLICHVSMMLLAFACLARVQYSAVDDVQTCTMLGYGIYFGFVAAFAWLNVMCFDIWWTFGSVRTVKLLRKSASERRRFILYSVYAWSTTIVLTLTMFLLDHYPISLYLDANIGTGSCWFSAVQNTETDWPHYIFFVVPMGLVTCTNFILWLLTARYCAKVKSEVHRLQAGSVGERAKKRFRIDRTKYILTGKLWVVMGAGWVSELLSTIVVSPSWLWDIVDLINGLQGVLIFLILVVKPKLYYIIRRRLGSSQRPGQKDTRLDKGDAQNATASGRTSSTFLSRTISSDERTNLRISGLQAAKQA</sequence>
<evidence type="ECO:0000259" key="13">
    <source>
        <dbReference type="PROSITE" id="PS50261"/>
    </source>
</evidence>
<feature type="transmembrane region" description="Helical" evidence="11">
    <location>
        <begin position="514"/>
        <end position="535"/>
    </location>
</feature>
<dbReference type="InterPro" id="IPR017981">
    <property type="entry name" value="GPCR_2-like_7TM"/>
</dbReference>
<evidence type="ECO:0000256" key="6">
    <source>
        <dbReference type="ARBA" id="ARBA00023040"/>
    </source>
</evidence>
<evidence type="ECO:0000256" key="12">
    <source>
        <dbReference type="SAM" id="SignalP"/>
    </source>
</evidence>
<keyword evidence="5 11" id="KW-1133">Transmembrane helix</keyword>
<protein>
    <recommendedName>
        <fullName evidence="13">G-protein coupled receptors family 2 profile 2 domain-containing protein</fullName>
    </recommendedName>
</protein>
<comment type="caution">
    <text evidence="14">The sequence shown here is derived from an EMBL/GenBank/DDBJ whole genome shotgun (WGS) entry which is preliminary data.</text>
</comment>
<dbReference type="GO" id="GO:0016020">
    <property type="term" value="C:membrane"/>
    <property type="evidence" value="ECO:0007669"/>
    <property type="project" value="UniProtKB-SubCell"/>
</dbReference>
<comment type="similarity">
    <text evidence="2">Belongs to the G-protein coupled receptor 2 family. Mth subfamily.</text>
</comment>
<dbReference type="InterPro" id="IPR023311">
    <property type="entry name" value="Methusela_ecto_dom_2"/>
</dbReference>
<dbReference type="PANTHER" id="PTHR46953">
    <property type="entry name" value="G-PROTEIN COUPLED RECEPTOR MTH-LIKE 1-RELATED"/>
    <property type="match status" value="1"/>
</dbReference>
<dbReference type="Gene3D" id="2.170.180.11">
    <property type="entry name" value="Methuselah ectodomain, domain 2"/>
    <property type="match status" value="1"/>
</dbReference>
<feature type="compositionally biased region" description="Basic and acidic residues" evidence="10">
    <location>
        <begin position="692"/>
        <end position="702"/>
    </location>
</feature>
<feature type="transmembrane region" description="Helical" evidence="11">
    <location>
        <begin position="469"/>
        <end position="493"/>
    </location>
</feature>
<feature type="transmembrane region" description="Helical" evidence="11">
    <location>
        <begin position="568"/>
        <end position="588"/>
    </location>
</feature>
<keyword evidence="9" id="KW-0807">Transducer</keyword>
<dbReference type="InterPro" id="IPR052808">
    <property type="entry name" value="GPCR_Mth-like"/>
</dbReference>
<dbReference type="AlphaFoldDB" id="A0A821M0G4"/>
<evidence type="ECO:0000256" key="8">
    <source>
        <dbReference type="ARBA" id="ARBA00023170"/>
    </source>
</evidence>
<evidence type="ECO:0000313" key="15">
    <source>
        <dbReference type="Proteomes" id="UP000663880"/>
    </source>
</evidence>
<keyword evidence="6" id="KW-0297">G-protein coupled receptor</keyword>
<dbReference type="GO" id="GO:0004930">
    <property type="term" value="F:G protein-coupled receptor activity"/>
    <property type="evidence" value="ECO:0007669"/>
    <property type="project" value="UniProtKB-KW"/>
</dbReference>
<organism evidence="14 15">
    <name type="scientific">Pieris macdunnoughi</name>
    <dbReference type="NCBI Taxonomy" id="345717"/>
    <lineage>
        <taxon>Eukaryota</taxon>
        <taxon>Metazoa</taxon>
        <taxon>Ecdysozoa</taxon>
        <taxon>Arthropoda</taxon>
        <taxon>Hexapoda</taxon>
        <taxon>Insecta</taxon>
        <taxon>Pterygota</taxon>
        <taxon>Neoptera</taxon>
        <taxon>Endopterygota</taxon>
        <taxon>Lepidoptera</taxon>
        <taxon>Glossata</taxon>
        <taxon>Ditrysia</taxon>
        <taxon>Papilionoidea</taxon>
        <taxon>Pieridae</taxon>
        <taxon>Pierinae</taxon>
        <taxon>Pieris</taxon>
    </lineage>
</organism>
<reference evidence="14" key="1">
    <citation type="submission" date="2021-02" db="EMBL/GenBank/DDBJ databases">
        <authorList>
            <person name="Steward A R."/>
        </authorList>
    </citation>
    <scope>NUCLEOTIDE SEQUENCE</scope>
</reference>
<evidence type="ECO:0000256" key="1">
    <source>
        <dbReference type="ARBA" id="ARBA00004141"/>
    </source>
</evidence>
<feature type="compositionally biased region" description="Polar residues" evidence="10">
    <location>
        <begin position="704"/>
        <end position="713"/>
    </location>
</feature>
<feature type="transmembrane region" description="Helical" evidence="11">
    <location>
        <begin position="405"/>
        <end position="426"/>
    </location>
</feature>
<name>A0A821M0G4_9NEOP</name>
<evidence type="ECO:0000256" key="7">
    <source>
        <dbReference type="ARBA" id="ARBA00023136"/>
    </source>
</evidence>
<evidence type="ECO:0000256" key="3">
    <source>
        <dbReference type="ARBA" id="ARBA00022692"/>
    </source>
</evidence>
<feature type="transmembrane region" description="Helical" evidence="11">
    <location>
        <begin position="438"/>
        <end position="457"/>
    </location>
</feature>
<evidence type="ECO:0000313" key="14">
    <source>
        <dbReference type="EMBL" id="CAF4760131.1"/>
    </source>
</evidence>
<dbReference type="EMBL" id="CAJOBZ010000002">
    <property type="protein sequence ID" value="CAF4760131.1"/>
    <property type="molecule type" value="Genomic_DNA"/>
</dbReference>
<dbReference type="Gene3D" id="1.20.1070.10">
    <property type="entry name" value="Rhodopsin 7-helix transmembrane proteins"/>
    <property type="match status" value="1"/>
</dbReference>
<evidence type="ECO:0000256" key="11">
    <source>
        <dbReference type="SAM" id="Phobius"/>
    </source>
</evidence>
<feature type="transmembrane region" description="Helical" evidence="11">
    <location>
        <begin position="623"/>
        <end position="645"/>
    </location>
</feature>
<dbReference type="PANTHER" id="PTHR46953:SF1">
    <property type="entry name" value="G-PROTEIN COUPLED RECEPTOR MTH-LIKE 1-RELATED"/>
    <property type="match status" value="1"/>
</dbReference>
<dbReference type="PROSITE" id="PS50261">
    <property type="entry name" value="G_PROTEIN_RECEP_F2_4"/>
    <property type="match status" value="1"/>
</dbReference>
<keyword evidence="7 11" id="KW-0472">Membrane</keyword>
<dbReference type="CDD" id="cd15039">
    <property type="entry name" value="7tmB3_Methuselah-like"/>
    <property type="match status" value="1"/>
</dbReference>
<feature type="transmembrane region" description="Helical" evidence="11">
    <location>
        <begin position="651"/>
        <end position="673"/>
    </location>
</feature>